<organism evidence="2 3">
    <name type="scientific">Streptomyces lanatus</name>
    <dbReference type="NCBI Taxonomy" id="66900"/>
    <lineage>
        <taxon>Bacteria</taxon>
        <taxon>Bacillati</taxon>
        <taxon>Actinomycetota</taxon>
        <taxon>Actinomycetes</taxon>
        <taxon>Kitasatosporales</taxon>
        <taxon>Streptomycetaceae</taxon>
        <taxon>Streptomyces</taxon>
    </lineage>
</organism>
<name>A0ABV1Y7U1_9ACTN</name>
<gene>
    <name evidence="2" type="ORF">ABT384_45910</name>
</gene>
<feature type="region of interest" description="Disordered" evidence="1">
    <location>
        <begin position="89"/>
        <end position="113"/>
    </location>
</feature>
<sequence length="113" mass="12011">MPLDHAIEYEADDGEELTITVLRAVGSTSRNVHPYRDERAASEIPTPGAQPLGETITARFGVVWSPQGWEGAEAVRRSSRFRSEALVVRGAGGAPPNSPLCPGASRSTARGAR</sequence>
<evidence type="ECO:0000256" key="1">
    <source>
        <dbReference type="SAM" id="MobiDB-lite"/>
    </source>
</evidence>
<reference evidence="2 3" key="1">
    <citation type="submission" date="2024-06" db="EMBL/GenBank/DDBJ databases">
        <title>The Natural Products Discovery Center: Release of the First 8490 Sequenced Strains for Exploring Actinobacteria Biosynthetic Diversity.</title>
        <authorList>
            <person name="Kalkreuter E."/>
            <person name="Kautsar S.A."/>
            <person name="Yang D."/>
            <person name="Bader C.D."/>
            <person name="Teijaro C.N."/>
            <person name="Fluegel L."/>
            <person name="Davis C.M."/>
            <person name="Simpson J.R."/>
            <person name="Lauterbach L."/>
            <person name="Steele A.D."/>
            <person name="Gui C."/>
            <person name="Meng S."/>
            <person name="Li G."/>
            <person name="Viehrig K."/>
            <person name="Ye F."/>
            <person name="Su P."/>
            <person name="Kiefer A.F."/>
            <person name="Nichols A."/>
            <person name="Cepeda A.J."/>
            <person name="Yan W."/>
            <person name="Fan B."/>
            <person name="Jiang Y."/>
            <person name="Adhikari A."/>
            <person name="Zheng C.-J."/>
            <person name="Schuster L."/>
            <person name="Cowan T.M."/>
            <person name="Smanski M.J."/>
            <person name="Chevrette M.G."/>
            <person name="De Carvalho L.P.S."/>
            <person name="Shen B."/>
        </authorList>
    </citation>
    <scope>NUCLEOTIDE SEQUENCE [LARGE SCALE GENOMIC DNA]</scope>
    <source>
        <strain evidence="2 3">NPDC000155</strain>
    </source>
</reference>
<evidence type="ECO:0000313" key="3">
    <source>
        <dbReference type="Proteomes" id="UP001486207"/>
    </source>
</evidence>
<dbReference type="Proteomes" id="UP001486207">
    <property type="component" value="Unassembled WGS sequence"/>
</dbReference>
<comment type="caution">
    <text evidence="2">The sequence shown here is derived from an EMBL/GenBank/DDBJ whole genome shotgun (WGS) entry which is preliminary data.</text>
</comment>
<keyword evidence="3" id="KW-1185">Reference proteome</keyword>
<evidence type="ECO:0000313" key="2">
    <source>
        <dbReference type="EMBL" id="MER7379931.1"/>
    </source>
</evidence>
<dbReference type="Gene3D" id="2.70.98.30">
    <property type="entry name" value="Golgi alpha-mannosidase II, domain 4"/>
    <property type="match status" value="1"/>
</dbReference>
<proteinExistence type="predicted"/>
<accession>A0ABV1Y7U1</accession>
<protein>
    <submittedName>
        <fullName evidence="2">Uncharacterized protein</fullName>
    </submittedName>
</protein>
<dbReference type="RefSeq" id="WP_190069830.1">
    <property type="nucleotide sequence ID" value="NZ_BNBM01000004.1"/>
</dbReference>
<feature type="region of interest" description="Disordered" evidence="1">
    <location>
        <begin position="33"/>
        <end position="52"/>
    </location>
</feature>
<dbReference type="EMBL" id="JBEPFB010000044">
    <property type="protein sequence ID" value="MER7379931.1"/>
    <property type="molecule type" value="Genomic_DNA"/>
</dbReference>